<dbReference type="PANTHER" id="PTHR36492:SF2">
    <property type="entry name" value="[ACYL-CARRIER-PROTEIN] PHOSPHODIESTERASE PPTH"/>
    <property type="match status" value="1"/>
</dbReference>
<sequence length="323" mass="37442">MTFAKEPTGSLYAISDMHLDFKKNMEALHQLPIFPGSRLITGGDLCTKPEHLRTALSILTQRFDRVYWVPGNHELWSSKKPESEESARGVDKYLWLVDICREFNVLTPEDPFDTWHGVGGPCTIAPLFIPYDYSFMDDPNADWAAWSEQERVEKAVAWAVEDGILCSDEKLINTTPYRDIAEWCRARVGYSHDRLRAIPPDRPIILVNHFPLRGDLVRLRPQMRRFRIWCGTNLTEQWHREFNIACAISGHLHIRATDYRDGVRFEEVSLGYPRDWEATQGIGAYLRVILPAPAEPEQTNHHTVFHRRGNHRAERLRRAKEVT</sequence>
<dbReference type="InterPro" id="IPR029052">
    <property type="entry name" value="Metallo-depent_PP-like"/>
</dbReference>
<comment type="caution">
    <text evidence="2">The sequence shown here is derived from an EMBL/GenBank/DDBJ whole genome shotgun (WGS) entry which is preliminary data.</text>
</comment>
<organism evidence="2 3">
    <name type="scientific">Acanthopleuribacter pedis</name>
    <dbReference type="NCBI Taxonomy" id="442870"/>
    <lineage>
        <taxon>Bacteria</taxon>
        <taxon>Pseudomonadati</taxon>
        <taxon>Acidobacteriota</taxon>
        <taxon>Holophagae</taxon>
        <taxon>Acanthopleuribacterales</taxon>
        <taxon>Acanthopleuribacteraceae</taxon>
        <taxon>Acanthopleuribacter</taxon>
    </lineage>
</organism>
<dbReference type="Gene3D" id="3.60.21.10">
    <property type="match status" value="1"/>
</dbReference>
<dbReference type="AlphaFoldDB" id="A0A8J7U104"/>
<evidence type="ECO:0000259" key="1">
    <source>
        <dbReference type="Pfam" id="PF00149"/>
    </source>
</evidence>
<dbReference type="GO" id="GO:0016787">
    <property type="term" value="F:hydrolase activity"/>
    <property type="evidence" value="ECO:0007669"/>
    <property type="project" value="InterPro"/>
</dbReference>
<dbReference type="InterPro" id="IPR052963">
    <property type="entry name" value="Pantetheine_PDE"/>
</dbReference>
<dbReference type="Pfam" id="PF00149">
    <property type="entry name" value="Metallophos"/>
    <property type="match status" value="1"/>
</dbReference>
<accession>A0A8J7U104</accession>
<proteinExistence type="predicted"/>
<dbReference type="PANTHER" id="PTHR36492">
    <property type="match status" value="1"/>
</dbReference>
<gene>
    <name evidence="2" type="ORF">J3U88_04155</name>
</gene>
<dbReference type="Proteomes" id="UP000664417">
    <property type="component" value="Unassembled WGS sequence"/>
</dbReference>
<evidence type="ECO:0000313" key="2">
    <source>
        <dbReference type="EMBL" id="MBO1317643.1"/>
    </source>
</evidence>
<protein>
    <submittedName>
        <fullName evidence="2">Metallophosphoesterase</fullName>
    </submittedName>
</protein>
<evidence type="ECO:0000313" key="3">
    <source>
        <dbReference type="Proteomes" id="UP000664417"/>
    </source>
</evidence>
<dbReference type="InterPro" id="IPR004843">
    <property type="entry name" value="Calcineurin-like_PHP"/>
</dbReference>
<dbReference type="EMBL" id="JAFREP010000003">
    <property type="protein sequence ID" value="MBO1317643.1"/>
    <property type="molecule type" value="Genomic_DNA"/>
</dbReference>
<dbReference type="RefSeq" id="WP_207857005.1">
    <property type="nucleotide sequence ID" value="NZ_JAFREP010000003.1"/>
</dbReference>
<name>A0A8J7U104_9BACT</name>
<dbReference type="SUPFAM" id="SSF56300">
    <property type="entry name" value="Metallo-dependent phosphatases"/>
    <property type="match status" value="1"/>
</dbReference>
<reference evidence="2" key="1">
    <citation type="submission" date="2021-03" db="EMBL/GenBank/DDBJ databases">
        <authorList>
            <person name="Wang G."/>
        </authorList>
    </citation>
    <scope>NUCLEOTIDE SEQUENCE</scope>
    <source>
        <strain evidence="2">KCTC 12899</strain>
    </source>
</reference>
<keyword evidence="3" id="KW-1185">Reference proteome</keyword>
<feature type="domain" description="Calcineurin-like phosphoesterase" evidence="1">
    <location>
        <begin position="12"/>
        <end position="254"/>
    </location>
</feature>